<reference evidence="4 5" key="1">
    <citation type="submission" date="2019-06" db="EMBL/GenBank/DDBJ databases">
        <title>Sequencing the genomes of 1000 actinobacteria strains.</title>
        <authorList>
            <person name="Klenk H.-P."/>
        </authorList>
    </citation>
    <scope>NUCLEOTIDE SEQUENCE [LARGE SCALE GENOMIC DNA]</scope>
    <source>
        <strain evidence="4 5">DSM 20427</strain>
    </source>
</reference>
<dbReference type="Pfam" id="PF07971">
    <property type="entry name" value="Glyco_hydro_92"/>
    <property type="match status" value="1"/>
</dbReference>
<feature type="compositionally biased region" description="Basic and acidic residues" evidence="1">
    <location>
        <begin position="196"/>
        <end position="205"/>
    </location>
</feature>
<dbReference type="Gene3D" id="3.30.2080.10">
    <property type="entry name" value="GH92 mannosidase domain"/>
    <property type="match status" value="1"/>
</dbReference>
<dbReference type="GO" id="GO:0000224">
    <property type="term" value="F:peptide-N4-(N-acetyl-beta-glucosaminyl)asparagine amidase activity"/>
    <property type="evidence" value="ECO:0007669"/>
    <property type="project" value="TreeGrafter"/>
</dbReference>
<dbReference type="GO" id="GO:0030246">
    <property type="term" value="F:carbohydrate binding"/>
    <property type="evidence" value="ECO:0007669"/>
    <property type="project" value="InterPro"/>
</dbReference>
<dbReference type="PANTHER" id="PTHR12143">
    <property type="entry name" value="PEPTIDE N-GLYCANASE PNGASE -RELATED"/>
    <property type="match status" value="1"/>
</dbReference>
<dbReference type="Gene3D" id="1.20.1610.10">
    <property type="entry name" value="alpha-1,2-mannosidases domains"/>
    <property type="match status" value="1"/>
</dbReference>
<dbReference type="InterPro" id="IPR050883">
    <property type="entry name" value="PNGase"/>
</dbReference>
<evidence type="ECO:0000259" key="3">
    <source>
        <dbReference type="Pfam" id="PF17678"/>
    </source>
</evidence>
<dbReference type="RefSeq" id="WP_141380107.1">
    <property type="nucleotide sequence ID" value="NZ_BJNA01000015.1"/>
</dbReference>
<proteinExistence type="predicted"/>
<sequence length="1141" mass="122784">MIRAAERVGGWVWRLARRIAEWFGGRRYDTGPSAAHAVTSRPGAGFTSRAAIRYTFTGGRVAVTPDLGAELRERRIVPGDELRYAVLPEWSATGDVRDGFAADAVALDLVLDDGSLLSAYGVRDQYGVALDPRAQHEGAALHPDQWNLVRVALDAVAGRVVAGVRLRVVETRAPGAGRRTLVGWLDTISIGPVAPEPERPADRARTRQGTMSTPALSRGNTAPTVAVPGGFVGGIPVTRADSARWPYTWHADNTSDNRSVLQAFATSHLPSPWMGERGAFQVMPVLPPPPGEPVPTSPGARALGFSHDDEIARPHDYRVTLDGGIHVEMTATDHTVLVRVGFPPGTAEGVLVFDQIDGHGAVSLPGETGVPGDALRAYTDDGTEAQRDRAASPRAYLHAQLDRPIVAADRVRTGLRTPGESPRAWVRVALDASATVTVRLATSFIGTAQAERNLALDGADAPFDEVRERAGHAWDAWIGRIGLPSGDGETAGDGTSAAAVEQRAMMATALYRVGLFPARAHENLGTAEDPDPRYASPFHPVDGSSADRTGARVLPGELSVNHGFWDTYRTAWPLYALLDPERAGRLLDGFIEHYRASGWTSRWSSPGPVDSMTGTSLDTVTAQAVDAGVPVDLWNAFDAALRNASVPSTDPRLGRKGLATSAYRGWVDNDTHEGLTWTLDGSINDLAVARLARALLDRVPAAHERRGELVAAAAYFTARAGSYAHVFDPRTGFFLGRDVRGRFRMDAEAYDPTVWGFDYTETNGWGTAFSVPHDGAGLAALHGGREALARRLEQFFAVPERGDDRIRGSYPIVIHEMVEARNLRAGQWAPSNQPAHHIPFMALFAGRPDLAQHAVRTAVERMFTGGEIGQGWPGDEDNGEMAAWWVFAALGLYPLVPATAGYVIVAPAVPEARVRLGDDAWLVIRAPGASRSRRFVRSVLLDGQPWASAFLPHERIARGATLDIELSDEPEPWGSAPADEPPSLTPHGRLPTVLRDLTTDAEVQASTGATGSPADAVDDDAASPGVALKPGEWVAVTGVDGSPEILTVTVDAAGRHRFRLEAGTDDGWRTVLRVDTAFTWDRQLRPFVLPPYGPARGAAPVSRWRLVAESAFTVRQLELLVREEYRLPVVRAERDADTLGS</sequence>
<dbReference type="EMBL" id="VFPS01000002">
    <property type="protein sequence ID" value="TQM98719.1"/>
    <property type="molecule type" value="Genomic_DNA"/>
</dbReference>
<feature type="region of interest" description="Disordered" evidence="1">
    <location>
        <begin position="193"/>
        <end position="223"/>
    </location>
</feature>
<comment type="caution">
    <text evidence="4">The sequence shown here is derived from an EMBL/GenBank/DDBJ whole genome shotgun (WGS) entry which is preliminary data.</text>
</comment>
<dbReference type="GO" id="GO:0005975">
    <property type="term" value="P:carbohydrate metabolic process"/>
    <property type="evidence" value="ECO:0007669"/>
    <property type="project" value="InterPro"/>
</dbReference>
<dbReference type="Pfam" id="PF17678">
    <property type="entry name" value="Glyco_hydro_92N"/>
    <property type="match status" value="1"/>
</dbReference>
<dbReference type="GO" id="GO:0005829">
    <property type="term" value="C:cytosol"/>
    <property type="evidence" value="ECO:0007669"/>
    <property type="project" value="TreeGrafter"/>
</dbReference>
<dbReference type="OrthoDB" id="9804511at2"/>
<protein>
    <submittedName>
        <fullName evidence="4">Putative alpha-1,2-mannosidase</fullName>
    </submittedName>
</protein>
<organism evidence="4 5">
    <name type="scientific">Microbacterium lacticum</name>
    <dbReference type="NCBI Taxonomy" id="33885"/>
    <lineage>
        <taxon>Bacteria</taxon>
        <taxon>Bacillati</taxon>
        <taxon>Actinomycetota</taxon>
        <taxon>Actinomycetes</taxon>
        <taxon>Micrococcales</taxon>
        <taxon>Microbacteriaceae</taxon>
        <taxon>Microbacterium</taxon>
    </lineage>
</organism>
<dbReference type="InterPro" id="IPR008928">
    <property type="entry name" value="6-hairpin_glycosidase_sf"/>
</dbReference>
<feature type="compositionally biased region" description="Polar residues" evidence="1">
    <location>
        <begin position="207"/>
        <end position="223"/>
    </location>
</feature>
<gene>
    <name evidence="4" type="ORF">FHX68_1420</name>
</gene>
<dbReference type="Proteomes" id="UP000319804">
    <property type="component" value="Unassembled WGS sequence"/>
</dbReference>
<evidence type="ECO:0000313" key="4">
    <source>
        <dbReference type="EMBL" id="TQM98719.1"/>
    </source>
</evidence>
<dbReference type="Gene3D" id="2.70.98.10">
    <property type="match status" value="1"/>
</dbReference>
<feature type="region of interest" description="Disordered" evidence="1">
    <location>
        <begin position="967"/>
        <end position="989"/>
    </location>
</feature>
<dbReference type="InterPro" id="IPR014718">
    <property type="entry name" value="GH-type_carb-bd"/>
</dbReference>
<dbReference type="PANTHER" id="PTHR12143:SF43">
    <property type="entry name" value="PUTATIVE-RELATED"/>
    <property type="match status" value="1"/>
</dbReference>
<dbReference type="InterPro" id="IPR041371">
    <property type="entry name" value="GH92_N"/>
</dbReference>
<dbReference type="GO" id="GO:0006516">
    <property type="term" value="P:glycoprotein catabolic process"/>
    <property type="evidence" value="ECO:0007669"/>
    <property type="project" value="TreeGrafter"/>
</dbReference>
<evidence type="ECO:0000256" key="1">
    <source>
        <dbReference type="SAM" id="MobiDB-lite"/>
    </source>
</evidence>
<dbReference type="AlphaFoldDB" id="A0A4Y3UL86"/>
<feature type="domain" description="Glycosyl hydrolase family 92 N-terminal" evidence="3">
    <location>
        <begin position="213"/>
        <end position="443"/>
    </location>
</feature>
<dbReference type="InterPro" id="IPR005887">
    <property type="entry name" value="GH92_a_mannosidase_put"/>
</dbReference>
<evidence type="ECO:0000313" key="5">
    <source>
        <dbReference type="Proteomes" id="UP000319804"/>
    </source>
</evidence>
<evidence type="ECO:0000259" key="2">
    <source>
        <dbReference type="Pfam" id="PF07971"/>
    </source>
</evidence>
<dbReference type="NCBIfam" id="TIGR01180">
    <property type="entry name" value="aman2_put"/>
    <property type="match status" value="1"/>
</dbReference>
<keyword evidence="5" id="KW-1185">Reference proteome</keyword>
<feature type="domain" description="Glycosyl hydrolase family 92" evidence="2">
    <location>
        <begin position="449"/>
        <end position="967"/>
    </location>
</feature>
<dbReference type="Gene3D" id="1.20.1050.60">
    <property type="entry name" value="alpha-1,2-mannosidase"/>
    <property type="match status" value="1"/>
</dbReference>
<name>A0A4Y3UL86_9MICO</name>
<dbReference type="SUPFAM" id="SSF48208">
    <property type="entry name" value="Six-hairpin glycosidases"/>
    <property type="match status" value="1"/>
</dbReference>
<accession>A0A4Y3UL86</accession>
<dbReference type="InterPro" id="IPR012939">
    <property type="entry name" value="Glyco_hydro_92"/>
</dbReference>